<comment type="caution">
    <text evidence="3">The sequence shown here is derived from an EMBL/GenBank/DDBJ whole genome shotgun (WGS) entry which is preliminary data.</text>
</comment>
<dbReference type="InterPro" id="IPR029063">
    <property type="entry name" value="SAM-dependent_MTases_sf"/>
</dbReference>
<gene>
    <name evidence="3" type="ORF">SCAL_001616</name>
</gene>
<evidence type="ECO:0000313" key="3">
    <source>
        <dbReference type="EMBL" id="OFV67347.1"/>
    </source>
</evidence>
<dbReference type="InterPro" id="IPR005353">
    <property type="entry name" value="UPF0146"/>
</dbReference>
<reference evidence="3" key="1">
    <citation type="submission" date="2016-05" db="EMBL/GenBank/DDBJ databases">
        <title>Microbial consortia oxidize butane by reversing methanogenesis.</title>
        <authorList>
            <person name="Laso-Perez R."/>
            <person name="Richter M."/>
            <person name="Wegener G."/>
            <person name="Musat F."/>
        </authorList>
    </citation>
    <scope>NUCLEOTIDE SEQUENCE [LARGE SCALE GENOMIC DNA]</scope>
    <source>
        <strain evidence="3">BOX2</strain>
    </source>
</reference>
<dbReference type="STRING" id="1838285.SCAL_001616"/>
<dbReference type="AlphaFoldDB" id="A0A1F2P7L3"/>
<dbReference type="Gene3D" id="3.40.50.150">
    <property type="entry name" value="Vaccinia Virus protein VP39"/>
    <property type="match status" value="1"/>
</dbReference>
<evidence type="ECO:0000256" key="2">
    <source>
        <dbReference type="HAMAP-Rule" id="MF_00341"/>
    </source>
</evidence>
<dbReference type="HAMAP" id="MF_00341">
    <property type="entry name" value="UPF0146"/>
    <property type="match status" value="1"/>
</dbReference>
<protein>
    <recommendedName>
        <fullName evidence="2">UPF0146 protein SCAL_001616</fullName>
    </recommendedName>
</protein>
<dbReference type="EMBL" id="LYOS01000005">
    <property type="protein sequence ID" value="OFV67347.1"/>
    <property type="molecule type" value="Genomic_DNA"/>
</dbReference>
<sequence length="137" mass="15007">MVDGAEKFIAEYILKHYSGPVVEVGIGKYTAVADHIHRSGILIRTTDIIPEDEMSDAPGYVKDDILSPDIEIYKGADIIYSIRPPEELQVSIARVASAVGADLILKPLGSEIVDISKYFKHFEVVNLGGATIICYRS</sequence>
<proteinExistence type="inferred from homology"/>
<evidence type="ECO:0000256" key="1">
    <source>
        <dbReference type="ARBA" id="ARBA00006969"/>
    </source>
</evidence>
<name>A0A1F2P7L3_9EURY</name>
<keyword evidence="4" id="KW-1185">Reference proteome</keyword>
<dbReference type="PATRIC" id="fig|1838285.3.peg.1640"/>
<comment type="similarity">
    <text evidence="1 2">Belongs to the UPF0146 family.</text>
</comment>
<dbReference type="Proteomes" id="UP000186940">
    <property type="component" value="Unassembled WGS sequence"/>
</dbReference>
<dbReference type="Pfam" id="PF03686">
    <property type="entry name" value="UPF0146"/>
    <property type="match status" value="1"/>
</dbReference>
<organism evidence="3 4">
    <name type="scientific">Candidatus Syntropharchaeum caldarium</name>
    <dbReference type="NCBI Taxonomy" id="1838285"/>
    <lineage>
        <taxon>Archaea</taxon>
        <taxon>Methanobacteriati</taxon>
        <taxon>Methanobacteriota</taxon>
        <taxon>Stenosarchaea group</taxon>
        <taxon>Methanomicrobia</taxon>
        <taxon>Methanosarcinales</taxon>
        <taxon>ANME-2 cluster</taxon>
        <taxon>Candidatus Syntropharchaeum</taxon>
    </lineage>
</organism>
<accession>A0A1F2P7L3</accession>
<evidence type="ECO:0000313" key="4">
    <source>
        <dbReference type="Proteomes" id="UP000186940"/>
    </source>
</evidence>